<gene>
    <name evidence="1" type="ORF">GM661_05295</name>
</gene>
<name>A0A8A7KCV4_9FIRM</name>
<dbReference type="InterPro" id="IPR021617">
    <property type="entry name" value="DUF3231"/>
</dbReference>
<reference evidence="1" key="1">
    <citation type="submission" date="2019-12" db="EMBL/GenBank/DDBJ databases">
        <authorList>
            <person name="zhang j."/>
            <person name="sun C.M."/>
        </authorList>
    </citation>
    <scope>NUCLEOTIDE SEQUENCE</scope>
    <source>
        <strain evidence="1">NS-1</strain>
    </source>
</reference>
<evidence type="ECO:0000313" key="2">
    <source>
        <dbReference type="Proteomes" id="UP000665020"/>
    </source>
</evidence>
<proteinExistence type="predicted"/>
<dbReference type="Gene3D" id="1.20.1260.10">
    <property type="match status" value="2"/>
</dbReference>
<evidence type="ECO:0000313" key="1">
    <source>
        <dbReference type="EMBL" id="QTL97438.1"/>
    </source>
</evidence>
<dbReference type="EMBL" id="CP046640">
    <property type="protein sequence ID" value="QTL97438.1"/>
    <property type="molecule type" value="Genomic_DNA"/>
</dbReference>
<keyword evidence="2" id="KW-1185">Reference proteome</keyword>
<dbReference type="Pfam" id="PF11553">
    <property type="entry name" value="DUF3231"/>
    <property type="match status" value="1"/>
</dbReference>
<protein>
    <submittedName>
        <fullName evidence="1">DUF3231 family protein</fullName>
    </submittedName>
</protein>
<dbReference type="InterPro" id="IPR012347">
    <property type="entry name" value="Ferritin-like"/>
</dbReference>
<sequence>MIMLFSKQKKSEKQSQLSVAEVHRIWAKAKLRYVTLNHIQLLSNFVHDKDFKLIIDKIYKTFQKQVNQLEKELNKYSIKSPQPNKTGVSASGNSDILRDQDVAEVVYTFLQFAVSRCMKSFYDTLFNDEFRELLMKITKENVNLFFMLVDYMKPKGWLENPPLYPVTKTNEIVAANEIWELWHHLYFRYINIYQTKVYINQVVDKEFKIILNTGLKLLKKQAGVIEEILLTHGVTLPAKFSENIPDSESKNEFSDDFIFNILLYNMENTAVVHGFALQELVINDNLETFFRELLFDEINLLNNLIRYGKVKGWIPLVPVYRP</sequence>
<dbReference type="KEGG" id="ifn:GM661_05295"/>
<dbReference type="AlphaFoldDB" id="A0A8A7KCV4"/>
<accession>A0A8A7KCV4</accession>
<organism evidence="1 2">
    <name type="scientific">Iocasia fonsfrigidae</name>
    <dbReference type="NCBI Taxonomy" id="2682810"/>
    <lineage>
        <taxon>Bacteria</taxon>
        <taxon>Bacillati</taxon>
        <taxon>Bacillota</taxon>
        <taxon>Clostridia</taxon>
        <taxon>Halanaerobiales</taxon>
        <taxon>Halanaerobiaceae</taxon>
        <taxon>Iocasia</taxon>
    </lineage>
</organism>
<dbReference type="Proteomes" id="UP000665020">
    <property type="component" value="Chromosome"/>
</dbReference>